<protein>
    <submittedName>
        <fullName evidence="1">Uncharacterized protein</fullName>
    </submittedName>
</protein>
<proteinExistence type="predicted"/>
<reference evidence="1 2" key="1">
    <citation type="submission" date="2019-10" db="EMBL/GenBank/DDBJ databases">
        <title>Glaciimonas soli sp. nov., a psychrophilic bacterium isolated from the forest soil of a high elevation mountain in Taiwan.</title>
        <authorList>
            <person name="Wang L.-T."/>
            <person name="Shieh W.Y."/>
        </authorList>
    </citation>
    <scope>NUCLEOTIDE SEQUENCE [LARGE SCALE GENOMIC DNA]</scope>
    <source>
        <strain evidence="1 2">GS1</strain>
    </source>
</reference>
<gene>
    <name evidence="1" type="ORF">GEV47_16715</name>
</gene>
<dbReference type="EMBL" id="WINI01000009">
    <property type="protein sequence ID" value="MQR02321.1"/>
    <property type="molecule type" value="Genomic_DNA"/>
</dbReference>
<accession>A0A843YYI8</accession>
<dbReference type="AlphaFoldDB" id="A0A843YYI8"/>
<name>A0A843YYI8_9BURK</name>
<comment type="caution">
    <text evidence="1">The sequence shown here is derived from an EMBL/GenBank/DDBJ whole genome shotgun (WGS) entry which is preliminary data.</text>
</comment>
<evidence type="ECO:0000313" key="1">
    <source>
        <dbReference type="EMBL" id="MQR02321.1"/>
    </source>
</evidence>
<organism evidence="1 2">
    <name type="scientific">Glaciimonas soli</name>
    <dbReference type="NCBI Taxonomy" id="2590999"/>
    <lineage>
        <taxon>Bacteria</taxon>
        <taxon>Pseudomonadati</taxon>
        <taxon>Pseudomonadota</taxon>
        <taxon>Betaproteobacteria</taxon>
        <taxon>Burkholderiales</taxon>
        <taxon>Oxalobacteraceae</taxon>
        <taxon>Glaciimonas</taxon>
    </lineage>
</organism>
<sequence length="1185" mass="126086">MPILAGDIQLIASKVMDDNEEGGGAPTAIAIHDGASNAIFPDISELDRAGGRVNLRKVFASVQTTDTDSYLGANVVVAVPPQDPLVSVTLFSTGQVFDTRSNARNRVESYLSSGSEWPAYLFENHIAGQRSIQLFQRSSETLPPVGQTLLLVQDEGQTTERAQYVRITKVSAIERAFTYDNDKDYKVLIVTCGLSDALRYDFSGSPAARTFIRGQNRTVVRDTVVADAATYCGVVPIVELVNIGDLKVKCKSIYTQLVPSAQTETPIIDANAAGEYDTLVDASNGMVTITTAQPFNAATNLYLGNPVVPNTLAINFTGGVLNDVGGMLTNGATTVGTINYANGLITFASTSPAYAGAKTITFKAAGAPLSLADSAGIAVTSINRAYNYVLTISPPPAPGSTRVAYRAQGKWVDLRDNGAGMLRGADAAFGSGTVSYSTGTIAVTLGALPDVGSTIIANWGSKANYLNRATAGVEPTSIMLACANRGVMPSSIVITWNNGKDKTALDNGNGGITGDATGTVNYVTGEIKLIPNQLPAGGQTYTVAYTYGEPDNEVFPAPIRNPDGTVSIALAKKNITPNTVSLTFNLLYENYDPVEYTIAKTDPYLTLKDNGSGSLSDSTGTAHGSINYTTGIVTFKPDTIVSLPKAQYGHFPVGIDKDGGSIMRYLFTGFIYVPVGAYMPMDESASVKVNYRAASSNTNAKEDITSSALTVDLTRQFSEVIVPGSIRFNFGGMDYFDRAGRLYTNLDVLTGSASIAGSIDYATGNTTITNWMPANANLISVKSLLTTIAGQPVDQAVFRAPVSPLRPGSLQIVATRLDGSQINVTANPDGTITGNKIIGHVDVDTGVINVRFGIWIIAAGNEGQPWYDASAVINGLLFRSYPVFASSIKFNAVAYSYLPLDANILGIDPVRLPQDGRVPIFRPGGYAVIGHTKISQPVTVSNKQTIDVARVRLSRVRVLDKNKQVINLGYSANLEAGTVTFTDVSTYAQPITIEDRIEDMAVVSDAQINGELSFTRQLSHHYPVGSYVSSALIAGDMKSRVATLFDQATWDGVSWRDAVVGNVATATYNDTLTPIQVSNIGTVTERWVFRFTNTNAFEVIGEHVGVIATGTTGNDCSPINPATHQPYFTIKASGWGSGWSVGNIVRMNTVGALFPVWVVRTIQQGSETVQDDAFTLLIRGDVDRP</sequence>
<dbReference type="OrthoDB" id="8477619at2"/>
<keyword evidence="2" id="KW-1185">Reference proteome</keyword>
<dbReference type="Proteomes" id="UP000451565">
    <property type="component" value="Unassembled WGS sequence"/>
</dbReference>
<evidence type="ECO:0000313" key="2">
    <source>
        <dbReference type="Proteomes" id="UP000451565"/>
    </source>
</evidence>
<dbReference type="RefSeq" id="WP_153235951.1">
    <property type="nucleotide sequence ID" value="NZ_WINI01000009.1"/>
</dbReference>